<dbReference type="Proteomes" id="UP000276770">
    <property type="component" value="Unassembled WGS sequence"/>
</dbReference>
<keyword evidence="2" id="KW-1185">Reference proteome</keyword>
<dbReference type="InterPro" id="IPR025619">
    <property type="entry name" value="YlzJ"/>
</dbReference>
<proteinExistence type="predicted"/>
<comment type="caution">
    <text evidence="1">The sequence shown here is derived from an EMBL/GenBank/DDBJ whole genome shotgun (WGS) entry which is preliminary data.</text>
</comment>
<dbReference type="Pfam" id="PF14035">
    <property type="entry name" value="YlzJ"/>
    <property type="match status" value="1"/>
</dbReference>
<gene>
    <name evidence="1" type="ORF">D9X91_08660</name>
</gene>
<dbReference type="RefSeq" id="WP_121680213.1">
    <property type="nucleotide sequence ID" value="NZ_RCVZ01000005.1"/>
</dbReference>
<dbReference type="OrthoDB" id="1683573at2"/>
<sequence length="68" mass="7860">MILYTTVPQELIFPADASSYSNQKMVTFNGVPLMVEQNERGYRVLRVLSSDPSHFLDRSYEPGQYIQM</sequence>
<name>A0A3L7JY14_9BACI</name>
<evidence type="ECO:0000313" key="1">
    <source>
        <dbReference type="EMBL" id="RLQ95687.1"/>
    </source>
</evidence>
<evidence type="ECO:0000313" key="2">
    <source>
        <dbReference type="Proteomes" id="UP000276770"/>
    </source>
</evidence>
<protein>
    <submittedName>
        <fullName evidence="1">Ribonuclease</fullName>
    </submittedName>
</protein>
<organism evidence="1 2">
    <name type="scientific">Falsibacillus albus</name>
    <dbReference type="NCBI Taxonomy" id="2478915"/>
    <lineage>
        <taxon>Bacteria</taxon>
        <taxon>Bacillati</taxon>
        <taxon>Bacillota</taxon>
        <taxon>Bacilli</taxon>
        <taxon>Bacillales</taxon>
        <taxon>Bacillaceae</taxon>
        <taxon>Falsibacillus</taxon>
    </lineage>
</organism>
<dbReference type="EMBL" id="RCVZ01000005">
    <property type="protein sequence ID" value="RLQ95687.1"/>
    <property type="molecule type" value="Genomic_DNA"/>
</dbReference>
<dbReference type="AlphaFoldDB" id="A0A3L7JY14"/>
<reference evidence="1 2" key="1">
    <citation type="submission" date="2018-10" db="EMBL/GenBank/DDBJ databases">
        <title>Falsibacillus sp. genome draft.</title>
        <authorList>
            <person name="Shi S."/>
        </authorList>
    </citation>
    <scope>NUCLEOTIDE SEQUENCE [LARGE SCALE GENOMIC DNA]</scope>
    <source>
        <strain evidence="1 2">GY 10110</strain>
    </source>
</reference>
<accession>A0A3L7JY14</accession>